<dbReference type="SUPFAM" id="SSF48264">
    <property type="entry name" value="Cytochrome P450"/>
    <property type="match status" value="1"/>
</dbReference>
<dbReference type="InterPro" id="IPR017972">
    <property type="entry name" value="Cyt_P450_CS"/>
</dbReference>
<name>A0ABR1J5W7_9AGAR</name>
<keyword evidence="6 9" id="KW-0560">Oxidoreductase</keyword>
<evidence type="ECO:0008006" key="13">
    <source>
        <dbReference type="Google" id="ProtNLM"/>
    </source>
</evidence>
<gene>
    <name evidence="11" type="ORF">VKT23_013384</name>
</gene>
<organism evidence="11 12">
    <name type="scientific">Marasmiellus scandens</name>
    <dbReference type="NCBI Taxonomy" id="2682957"/>
    <lineage>
        <taxon>Eukaryota</taxon>
        <taxon>Fungi</taxon>
        <taxon>Dikarya</taxon>
        <taxon>Basidiomycota</taxon>
        <taxon>Agaricomycotina</taxon>
        <taxon>Agaricomycetes</taxon>
        <taxon>Agaricomycetidae</taxon>
        <taxon>Agaricales</taxon>
        <taxon>Marasmiineae</taxon>
        <taxon>Omphalotaceae</taxon>
        <taxon>Marasmiellus</taxon>
    </lineage>
</organism>
<evidence type="ECO:0000313" key="12">
    <source>
        <dbReference type="Proteomes" id="UP001498398"/>
    </source>
</evidence>
<dbReference type="Proteomes" id="UP001498398">
    <property type="component" value="Unassembled WGS sequence"/>
</dbReference>
<comment type="caution">
    <text evidence="11">The sequence shown here is derived from an EMBL/GenBank/DDBJ whole genome shotgun (WGS) entry which is preliminary data.</text>
</comment>
<keyword evidence="10" id="KW-0812">Transmembrane</keyword>
<accession>A0ABR1J5W7</accession>
<keyword evidence="5 9" id="KW-0479">Metal-binding</keyword>
<evidence type="ECO:0000256" key="2">
    <source>
        <dbReference type="ARBA" id="ARBA00005179"/>
    </source>
</evidence>
<dbReference type="Gene3D" id="1.10.630.10">
    <property type="entry name" value="Cytochrome P450"/>
    <property type="match status" value="1"/>
</dbReference>
<evidence type="ECO:0000256" key="10">
    <source>
        <dbReference type="SAM" id="Phobius"/>
    </source>
</evidence>
<sequence>MPFDFIYLDIALLLVALYCIFRLATKTRLRAPLPPGPAGIPLLGNLFDMPQERDWETFAKWGDQYGDLFSVTVFGQVFVYTNSADVAKDMFDRQSAIYSDRPMLPMLGELMGWKNSMGFIGYGQRWRNVRRLSHQLLGTPLKVQLFHSHVEVETHKLLKRLLESPGLLKNHLRKTAGAIILRMSYGYEVREGRDTLVDLANEATEQASLALVPGRFLVNLVPALLHYPEFLPGAGFKKIAKEWGANLNDTVEKPYKFVQDQIAAGVAETSFVSKLIEGKQLDSEQEFAVKWAAQSFYAAGSDTTVGTIYAFFKMMVLYPECQIKAQEEIDRVIGSNRLPTVADQERLPYVNALVKEALRIHTVVPMGVPHSSTVDSVYKGYFIPKGAMVFANIWKMTHDPVTYPDPMTFNPERFMGPNPEMDPTDLMFGFGRRICAGRHLAEISVFISCAMVLATYNISKYYDENGTPLEPQIGTTPGAVSHPTDFKCCVSPRSENAAALIREELPR</sequence>
<evidence type="ECO:0000256" key="4">
    <source>
        <dbReference type="ARBA" id="ARBA00022617"/>
    </source>
</evidence>
<dbReference type="EMBL" id="JBANRG010000036">
    <property type="protein sequence ID" value="KAK7449239.1"/>
    <property type="molecule type" value="Genomic_DNA"/>
</dbReference>
<dbReference type="PRINTS" id="PR00463">
    <property type="entry name" value="EP450I"/>
</dbReference>
<comment type="similarity">
    <text evidence="3 9">Belongs to the cytochrome P450 family.</text>
</comment>
<keyword evidence="8 9" id="KW-0503">Monooxygenase</keyword>
<protein>
    <recommendedName>
        <fullName evidence="13">Cytochrome P450</fullName>
    </recommendedName>
</protein>
<evidence type="ECO:0000256" key="6">
    <source>
        <dbReference type="ARBA" id="ARBA00023002"/>
    </source>
</evidence>
<keyword evidence="10" id="KW-1133">Transmembrane helix</keyword>
<keyword evidence="10" id="KW-0472">Membrane</keyword>
<dbReference type="CDD" id="cd11065">
    <property type="entry name" value="CYP64-like"/>
    <property type="match status" value="1"/>
</dbReference>
<reference evidence="11 12" key="1">
    <citation type="submission" date="2024-01" db="EMBL/GenBank/DDBJ databases">
        <title>A draft genome for the cacao thread blight pathogen Marasmiellus scandens.</title>
        <authorList>
            <person name="Baruah I.K."/>
            <person name="Leung J."/>
            <person name="Bukari Y."/>
            <person name="Amoako-Attah I."/>
            <person name="Meinhardt L.W."/>
            <person name="Bailey B.A."/>
            <person name="Cohen S.P."/>
        </authorList>
    </citation>
    <scope>NUCLEOTIDE SEQUENCE [LARGE SCALE GENOMIC DNA]</scope>
    <source>
        <strain evidence="11 12">GH-19</strain>
    </source>
</reference>
<comment type="pathway">
    <text evidence="2">Secondary metabolite biosynthesis.</text>
</comment>
<evidence type="ECO:0000256" key="3">
    <source>
        <dbReference type="ARBA" id="ARBA00010617"/>
    </source>
</evidence>
<dbReference type="InterPro" id="IPR036396">
    <property type="entry name" value="Cyt_P450_sf"/>
</dbReference>
<dbReference type="PROSITE" id="PS00086">
    <property type="entry name" value="CYTOCHROME_P450"/>
    <property type="match status" value="1"/>
</dbReference>
<keyword evidence="4 9" id="KW-0349">Heme</keyword>
<dbReference type="PANTHER" id="PTHR46300:SF7">
    <property type="entry name" value="P450, PUTATIVE (EUROFUNG)-RELATED"/>
    <property type="match status" value="1"/>
</dbReference>
<evidence type="ECO:0000256" key="9">
    <source>
        <dbReference type="RuleBase" id="RU000461"/>
    </source>
</evidence>
<evidence type="ECO:0000256" key="5">
    <source>
        <dbReference type="ARBA" id="ARBA00022723"/>
    </source>
</evidence>
<dbReference type="PANTHER" id="PTHR46300">
    <property type="entry name" value="P450, PUTATIVE (EUROFUNG)-RELATED-RELATED"/>
    <property type="match status" value="1"/>
</dbReference>
<dbReference type="InterPro" id="IPR002401">
    <property type="entry name" value="Cyt_P450_E_grp-I"/>
</dbReference>
<dbReference type="PRINTS" id="PR00385">
    <property type="entry name" value="P450"/>
</dbReference>
<evidence type="ECO:0000313" key="11">
    <source>
        <dbReference type="EMBL" id="KAK7449239.1"/>
    </source>
</evidence>
<evidence type="ECO:0000256" key="7">
    <source>
        <dbReference type="ARBA" id="ARBA00023004"/>
    </source>
</evidence>
<comment type="cofactor">
    <cofactor evidence="1">
        <name>heme</name>
        <dbReference type="ChEBI" id="CHEBI:30413"/>
    </cofactor>
</comment>
<keyword evidence="7 9" id="KW-0408">Iron</keyword>
<dbReference type="Pfam" id="PF00067">
    <property type="entry name" value="p450"/>
    <property type="match status" value="1"/>
</dbReference>
<dbReference type="InterPro" id="IPR001128">
    <property type="entry name" value="Cyt_P450"/>
</dbReference>
<dbReference type="InterPro" id="IPR050364">
    <property type="entry name" value="Cytochrome_P450_fung"/>
</dbReference>
<proteinExistence type="inferred from homology"/>
<feature type="transmembrane region" description="Helical" evidence="10">
    <location>
        <begin position="6"/>
        <end position="24"/>
    </location>
</feature>
<evidence type="ECO:0000256" key="1">
    <source>
        <dbReference type="ARBA" id="ARBA00001971"/>
    </source>
</evidence>
<evidence type="ECO:0000256" key="8">
    <source>
        <dbReference type="ARBA" id="ARBA00023033"/>
    </source>
</evidence>
<keyword evidence="12" id="KW-1185">Reference proteome</keyword>